<sequence>MATNDPQVVLIQLGIMLRRLRNAADLPASAAANHLDCSIAKISKMENGKQRILPSEVSSLLELYGADDSQTAEALRLATVPKPRRRGTYRDSVPAYFRRFLVLESEASELSIYEAEVVTGLLQAEDYARTLLRAGNPLASQRELDQQVEVRTGRKSILTKDSAPTVNVVLHEATLHRVIGSDSVMKAQIEYLIELSELPNLNLHVLPFRPKPTPSHDESFTAKAAFVLLKLEATGAVVYVEDMGGANYPEDGHVIQAYATAYQRLRNASLSAEESVTLMGKVLEDVYGQA</sequence>
<reference evidence="3" key="1">
    <citation type="submission" date="2016-10" db="EMBL/GenBank/DDBJ databases">
        <authorList>
            <person name="Varghese N."/>
            <person name="Submissions S."/>
        </authorList>
    </citation>
    <scope>NUCLEOTIDE SEQUENCE [LARGE SCALE GENOMIC DNA]</scope>
    <source>
        <strain evidence="3">CGMCC 4.3530</strain>
    </source>
</reference>
<dbReference type="RefSeq" id="WP_218157406.1">
    <property type="nucleotide sequence ID" value="NZ_FNOK01000020.1"/>
</dbReference>
<feature type="domain" description="HTH cro/C1-type" evidence="1">
    <location>
        <begin position="16"/>
        <end position="71"/>
    </location>
</feature>
<keyword evidence="3" id="KW-1185">Reference proteome</keyword>
<proteinExistence type="predicted"/>
<dbReference type="Pfam" id="PF19054">
    <property type="entry name" value="DUF5753"/>
    <property type="match status" value="1"/>
</dbReference>
<dbReference type="STRING" id="418495.SAMN05216215_10209"/>
<dbReference type="InterPro" id="IPR043917">
    <property type="entry name" value="DUF5753"/>
</dbReference>
<dbReference type="InterPro" id="IPR001387">
    <property type="entry name" value="Cro/C1-type_HTH"/>
</dbReference>
<accession>A0A1H3H4X8</accession>
<dbReference type="GO" id="GO:0003677">
    <property type="term" value="F:DNA binding"/>
    <property type="evidence" value="ECO:0007669"/>
    <property type="project" value="InterPro"/>
</dbReference>
<dbReference type="EMBL" id="FNOK01000020">
    <property type="protein sequence ID" value="SDY10633.1"/>
    <property type="molecule type" value="Genomic_DNA"/>
</dbReference>
<dbReference type="Pfam" id="PF13560">
    <property type="entry name" value="HTH_31"/>
    <property type="match status" value="1"/>
</dbReference>
<dbReference type="Proteomes" id="UP000199529">
    <property type="component" value="Unassembled WGS sequence"/>
</dbReference>
<dbReference type="AlphaFoldDB" id="A0A1H3H4X8"/>
<gene>
    <name evidence="2" type="ORF">SAMN05216215_10209</name>
</gene>
<dbReference type="SUPFAM" id="SSF47413">
    <property type="entry name" value="lambda repressor-like DNA-binding domains"/>
    <property type="match status" value="1"/>
</dbReference>
<protein>
    <submittedName>
        <fullName evidence="2">Helix-turn-helix domain-containing protein</fullName>
    </submittedName>
</protein>
<evidence type="ECO:0000313" key="2">
    <source>
        <dbReference type="EMBL" id="SDY10633.1"/>
    </source>
</evidence>
<evidence type="ECO:0000259" key="1">
    <source>
        <dbReference type="SMART" id="SM00530"/>
    </source>
</evidence>
<dbReference type="InterPro" id="IPR010982">
    <property type="entry name" value="Lambda_DNA-bd_dom_sf"/>
</dbReference>
<evidence type="ECO:0000313" key="3">
    <source>
        <dbReference type="Proteomes" id="UP000199529"/>
    </source>
</evidence>
<name>A0A1H3H4X8_9PSEU</name>
<dbReference type="SMART" id="SM00530">
    <property type="entry name" value="HTH_XRE"/>
    <property type="match status" value="1"/>
</dbReference>
<organism evidence="2 3">
    <name type="scientific">Saccharopolyspora shandongensis</name>
    <dbReference type="NCBI Taxonomy" id="418495"/>
    <lineage>
        <taxon>Bacteria</taxon>
        <taxon>Bacillati</taxon>
        <taxon>Actinomycetota</taxon>
        <taxon>Actinomycetes</taxon>
        <taxon>Pseudonocardiales</taxon>
        <taxon>Pseudonocardiaceae</taxon>
        <taxon>Saccharopolyspora</taxon>
    </lineage>
</organism>